<sequence>MVPPDPTALRVVLAAPMAARGLLDAASDVVDRGVGELDDVEAVRDQPGVVEPDLRVGGRGAVAGVRVERHGGDLGPPDRILLLEPAVTAAAWRPSTTSITR</sequence>
<reference evidence="1" key="2">
    <citation type="submission" date="2020-09" db="EMBL/GenBank/DDBJ databases">
        <authorList>
            <person name="Sun Q."/>
            <person name="Zhou Y."/>
        </authorList>
    </citation>
    <scope>NUCLEOTIDE SEQUENCE</scope>
    <source>
        <strain evidence="1">CGMCC 1.14988</strain>
    </source>
</reference>
<dbReference type="EMBL" id="BMHA01000007">
    <property type="protein sequence ID" value="GGI06891.1"/>
    <property type="molecule type" value="Genomic_DNA"/>
</dbReference>
<name>A0A8J3A8S9_9ACTN</name>
<keyword evidence="2" id="KW-1185">Reference proteome</keyword>
<proteinExistence type="predicted"/>
<evidence type="ECO:0000313" key="2">
    <source>
        <dbReference type="Proteomes" id="UP000650511"/>
    </source>
</evidence>
<evidence type="ECO:0000313" key="1">
    <source>
        <dbReference type="EMBL" id="GGI06891.1"/>
    </source>
</evidence>
<dbReference type="AlphaFoldDB" id="A0A8J3A8S9"/>
<gene>
    <name evidence="1" type="ORF">GCM10011354_21360</name>
</gene>
<reference evidence="1" key="1">
    <citation type="journal article" date="2014" name="Int. J. Syst. Evol. Microbiol.">
        <title>Complete genome sequence of Corynebacterium casei LMG S-19264T (=DSM 44701T), isolated from a smear-ripened cheese.</title>
        <authorList>
            <consortium name="US DOE Joint Genome Institute (JGI-PGF)"/>
            <person name="Walter F."/>
            <person name="Albersmeier A."/>
            <person name="Kalinowski J."/>
            <person name="Ruckert C."/>
        </authorList>
    </citation>
    <scope>NUCLEOTIDE SEQUENCE</scope>
    <source>
        <strain evidence="1">CGMCC 1.14988</strain>
    </source>
</reference>
<protein>
    <submittedName>
        <fullName evidence="1">Uncharacterized protein</fullName>
    </submittedName>
</protein>
<comment type="caution">
    <text evidence="1">The sequence shown here is derived from an EMBL/GenBank/DDBJ whole genome shotgun (WGS) entry which is preliminary data.</text>
</comment>
<dbReference type="Proteomes" id="UP000650511">
    <property type="component" value="Unassembled WGS sequence"/>
</dbReference>
<organism evidence="1 2">
    <name type="scientific">Egicoccus halophilus</name>
    <dbReference type="NCBI Taxonomy" id="1670830"/>
    <lineage>
        <taxon>Bacteria</taxon>
        <taxon>Bacillati</taxon>
        <taxon>Actinomycetota</taxon>
        <taxon>Nitriliruptoria</taxon>
        <taxon>Egicoccales</taxon>
        <taxon>Egicoccaceae</taxon>
        <taxon>Egicoccus</taxon>
    </lineage>
</organism>
<accession>A0A8J3A8S9</accession>